<dbReference type="InterPro" id="IPR036056">
    <property type="entry name" value="Fibrinogen-like_C"/>
</dbReference>
<gene>
    <name evidence="1" type="ORF">PACLA_8A014777</name>
</gene>
<protein>
    <submittedName>
        <fullName evidence="1">Uncharacterized protein</fullName>
    </submittedName>
</protein>
<organism evidence="1 2">
    <name type="scientific">Paramuricea clavata</name>
    <name type="common">Red gorgonian</name>
    <name type="synonym">Violescent sea-whip</name>
    <dbReference type="NCBI Taxonomy" id="317549"/>
    <lineage>
        <taxon>Eukaryota</taxon>
        <taxon>Metazoa</taxon>
        <taxon>Cnidaria</taxon>
        <taxon>Anthozoa</taxon>
        <taxon>Octocorallia</taxon>
        <taxon>Malacalcyonacea</taxon>
        <taxon>Plexauridae</taxon>
        <taxon>Paramuricea</taxon>
    </lineage>
</organism>
<dbReference type="Gene3D" id="2.60.120.1000">
    <property type="match status" value="1"/>
</dbReference>
<dbReference type="AlphaFoldDB" id="A0A6S7JF49"/>
<comment type="caution">
    <text evidence="1">The sequence shown here is derived from an EMBL/GenBank/DDBJ whole genome shotgun (WGS) entry which is preliminary data.</text>
</comment>
<evidence type="ECO:0000313" key="2">
    <source>
        <dbReference type="Proteomes" id="UP001152795"/>
    </source>
</evidence>
<proteinExistence type="predicted"/>
<evidence type="ECO:0000313" key="1">
    <source>
        <dbReference type="EMBL" id="CAB4029607.1"/>
    </source>
</evidence>
<dbReference type="OrthoDB" id="5971203at2759"/>
<accession>A0A6S7JF49</accession>
<keyword evidence="2" id="KW-1185">Reference proteome</keyword>
<dbReference type="SUPFAM" id="SSF56496">
    <property type="entry name" value="Fibrinogen C-terminal domain-like"/>
    <property type="match status" value="1"/>
</dbReference>
<dbReference type="EMBL" id="CACRXK020016286">
    <property type="protein sequence ID" value="CAB4029607.1"/>
    <property type="molecule type" value="Genomic_DNA"/>
</dbReference>
<dbReference type="Proteomes" id="UP001152795">
    <property type="component" value="Unassembled WGS sequence"/>
</dbReference>
<reference evidence="1" key="1">
    <citation type="submission" date="2020-04" db="EMBL/GenBank/DDBJ databases">
        <authorList>
            <person name="Alioto T."/>
            <person name="Alioto T."/>
            <person name="Gomez Garrido J."/>
        </authorList>
    </citation>
    <scope>NUCLEOTIDE SEQUENCE</scope>
    <source>
        <strain evidence="1">A484AB</strain>
    </source>
</reference>
<sequence length="306" mass="34053">MNFPSVLATVSLILFCAGTRSEGLVIVNGNDPGKCNQTSHGKEVLVQNRENKELIIFCTKDNSVYKWTTIGGKTPIGELFSPAYDCSKILDHNPEAKDGMYWIDLGGIYPKQAYCDMITDGGGYMLFGRTNTSVTWTVPSSNDAVEPYGDPHWASHLGDAPILDLRIQMARTEDLSKPLAHWSFRLQTERLLKNLMIVDHGCAQATPGIGNIAYVKDLQTENIVTTKFRCSVFGSYHNPATGFGWTMMNSCLKKPCRRGFAFFDHDVFMFQTDHSGSFSVVAALVQRVEQMITVAQSARNEEMELL</sequence>
<dbReference type="NCBIfam" id="NF040941">
    <property type="entry name" value="GGGWT_bact"/>
    <property type="match status" value="1"/>
</dbReference>
<name>A0A6S7JF49_PARCT</name>